<reference evidence="2 3" key="1">
    <citation type="journal article" date="2016" name="Nat. Commun.">
        <title>Thousands of microbial genomes shed light on interconnected biogeochemical processes in an aquifer system.</title>
        <authorList>
            <person name="Anantharaman K."/>
            <person name="Brown C.T."/>
            <person name="Hug L.A."/>
            <person name="Sharon I."/>
            <person name="Castelle C.J."/>
            <person name="Probst A.J."/>
            <person name="Thomas B.C."/>
            <person name="Singh A."/>
            <person name="Wilkins M.J."/>
            <person name="Karaoz U."/>
            <person name="Brodie E.L."/>
            <person name="Williams K.H."/>
            <person name="Hubbard S.S."/>
            <person name="Banfield J.F."/>
        </authorList>
    </citation>
    <scope>NUCLEOTIDE SEQUENCE [LARGE SCALE GENOMIC DNA]</scope>
</reference>
<comment type="caution">
    <text evidence="2">The sequence shown here is derived from an EMBL/GenBank/DDBJ whole genome shotgun (WGS) entry which is preliminary data.</text>
</comment>
<dbReference type="AlphaFoldDB" id="A0A1F5YDX5"/>
<gene>
    <name evidence="2" type="ORF">A2Z86_00925</name>
</gene>
<organism evidence="2 3">
    <name type="scientific">Candidatus Glassbacteria bacterium GWA2_58_10</name>
    <dbReference type="NCBI Taxonomy" id="1817865"/>
    <lineage>
        <taxon>Bacteria</taxon>
        <taxon>Candidatus Glassiibacteriota</taxon>
    </lineage>
</organism>
<dbReference type="Gene3D" id="2.30.30.40">
    <property type="entry name" value="SH3 Domains"/>
    <property type="match status" value="1"/>
</dbReference>
<sequence>MYLLGGPVSQARAVFNPEQLNKKRYINIIFILDCSASMNKIIGPVRKIDIAKKTVESIVKNLAVEAHESGAMKSGLRVFGSKFYKWKQNCDDTSLEVPLDNIETTMDPILVKVLNVTAKGQSSLSLTIDALKGDFPEDDDQSNFIVVVSDGDESCGGSPCGAVKQLAGTSKGISVNTLGVQTDQTGYDNLNCMAEAGNGLYFDSKDVDKFILFLKDCNKKIGENRKQMALQAASDTVVIAKRNVTANMTEYTIPSPSPLYPDRDERFPAIDTLQPTDKLYMISTRGLWVEVFAPEKQLKGWIVAKTGGSQYSVTVTDDKTPLYAEKSPSSNVVAYLDAGAQLTVLKKDGAWYNVFNQKLNVRGWVVAFNVVEN</sequence>
<feature type="domain" description="VWFA" evidence="1">
    <location>
        <begin position="27"/>
        <end position="221"/>
    </location>
</feature>
<accession>A0A1F5YDX5</accession>
<dbReference type="SMART" id="SM00327">
    <property type="entry name" value="VWA"/>
    <property type="match status" value="1"/>
</dbReference>
<dbReference type="InterPro" id="IPR002035">
    <property type="entry name" value="VWF_A"/>
</dbReference>
<name>A0A1F5YDX5_9BACT</name>
<dbReference type="InterPro" id="IPR003646">
    <property type="entry name" value="SH3-like_bac-type"/>
</dbReference>
<dbReference type="SUPFAM" id="SSF53300">
    <property type="entry name" value="vWA-like"/>
    <property type="match status" value="1"/>
</dbReference>
<dbReference type="PROSITE" id="PS50234">
    <property type="entry name" value="VWFA"/>
    <property type="match status" value="1"/>
</dbReference>
<evidence type="ECO:0000259" key="1">
    <source>
        <dbReference type="PROSITE" id="PS50234"/>
    </source>
</evidence>
<dbReference type="Proteomes" id="UP000176992">
    <property type="component" value="Unassembled WGS sequence"/>
</dbReference>
<dbReference type="EMBL" id="MFIV01000119">
    <property type="protein sequence ID" value="OGF98364.1"/>
    <property type="molecule type" value="Genomic_DNA"/>
</dbReference>
<dbReference type="Pfam" id="PF08239">
    <property type="entry name" value="SH3_3"/>
    <property type="match status" value="1"/>
</dbReference>
<dbReference type="Pfam" id="PF00092">
    <property type="entry name" value="VWA"/>
    <property type="match status" value="1"/>
</dbReference>
<evidence type="ECO:0000313" key="3">
    <source>
        <dbReference type="Proteomes" id="UP000176992"/>
    </source>
</evidence>
<dbReference type="Gene3D" id="3.40.50.410">
    <property type="entry name" value="von Willebrand factor, type A domain"/>
    <property type="match status" value="1"/>
</dbReference>
<evidence type="ECO:0000313" key="2">
    <source>
        <dbReference type="EMBL" id="OGF98364.1"/>
    </source>
</evidence>
<proteinExistence type="predicted"/>
<dbReference type="InterPro" id="IPR036465">
    <property type="entry name" value="vWFA_dom_sf"/>
</dbReference>
<protein>
    <recommendedName>
        <fullName evidence="1">VWFA domain-containing protein</fullName>
    </recommendedName>
</protein>